<organism evidence="7 8">
    <name type="scientific">Marinobacter psychrophilus</name>
    <dbReference type="NCBI Taxonomy" id="330734"/>
    <lineage>
        <taxon>Bacteria</taxon>
        <taxon>Pseudomonadati</taxon>
        <taxon>Pseudomonadota</taxon>
        <taxon>Gammaproteobacteria</taxon>
        <taxon>Pseudomonadales</taxon>
        <taxon>Marinobacteraceae</taxon>
        <taxon>Marinobacter</taxon>
    </lineage>
</organism>
<reference evidence="7 8" key="1">
    <citation type="submission" date="2015-05" db="EMBL/GenBank/DDBJ databases">
        <title>Complete genome of Marinobacter psychrophilus strain 20041T isolated from sea-ice of the Canadian Basin.</title>
        <authorList>
            <person name="Song L."/>
            <person name="Ren L."/>
            <person name="Yu Y."/>
            <person name="Wang X."/>
        </authorList>
    </citation>
    <scope>NUCLEOTIDE SEQUENCE [LARGE SCALE GENOMIC DNA]</scope>
    <source>
        <strain evidence="7 8">20041</strain>
    </source>
</reference>
<dbReference type="EMBL" id="CP011494">
    <property type="protein sequence ID" value="AKO52148.1"/>
    <property type="molecule type" value="Genomic_DNA"/>
</dbReference>
<evidence type="ECO:0000256" key="5">
    <source>
        <dbReference type="SAM" id="MobiDB-lite"/>
    </source>
</evidence>
<evidence type="ECO:0000313" key="8">
    <source>
        <dbReference type="Proteomes" id="UP000036406"/>
    </source>
</evidence>
<dbReference type="GO" id="GO:0003723">
    <property type="term" value="F:RNA binding"/>
    <property type="evidence" value="ECO:0007669"/>
    <property type="project" value="InterPro"/>
</dbReference>
<dbReference type="GO" id="GO:0160150">
    <property type="term" value="F:tRNA pseudouridine(13) synthase activity"/>
    <property type="evidence" value="ECO:0007669"/>
    <property type="project" value="UniProtKB-EC"/>
</dbReference>
<evidence type="ECO:0000259" key="6">
    <source>
        <dbReference type="PROSITE" id="PS50984"/>
    </source>
</evidence>
<dbReference type="PANTHER" id="PTHR47811:SF1">
    <property type="entry name" value="TRNA PSEUDOURIDINE SYNTHASE D"/>
    <property type="match status" value="1"/>
</dbReference>
<dbReference type="STRING" id="330734.ABA45_06700"/>
<feature type="compositionally biased region" description="Basic residues" evidence="5">
    <location>
        <begin position="211"/>
        <end position="221"/>
    </location>
</feature>
<dbReference type="PATRIC" id="fig|330734.3.peg.1412"/>
<dbReference type="Pfam" id="PF01142">
    <property type="entry name" value="TruD"/>
    <property type="match status" value="1"/>
</dbReference>
<dbReference type="PROSITE" id="PS50984">
    <property type="entry name" value="TRUD"/>
    <property type="match status" value="1"/>
</dbReference>
<dbReference type="Gene3D" id="3.30.2350.20">
    <property type="entry name" value="TruD, catalytic domain"/>
    <property type="match status" value="2"/>
</dbReference>
<dbReference type="GO" id="GO:0005829">
    <property type="term" value="C:cytosol"/>
    <property type="evidence" value="ECO:0007669"/>
    <property type="project" value="TreeGrafter"/>
</dbReference>
<dbReference type="Proteomes" id="UP000036406">
    <property type="component" value="Chromosome"/>
</dbReference>
<dbReference type="InterPro" id="IPR001656">
    <property type="entry name" value="PsdUridine_synth_TruD"/>
</dbReference>
<dbReference type="InterPro" id="IPR011760">
    <property type="entry name" value="PsdUridine_synth_TruD_insert"/>
</dbReference>
<comment type="function">
    <text evidence="4">Responsible for synthesis of pseudouridine from uracil-13 in transfer RNAs.</text>
</comment>
<dbReference type="GO" id="GO:0031119">
    <property type="term" value="P:tRNA pseudouridine synthesis"/>
    <property type="evidence" value="ECO:0007669"/>
    <property type="project" value="UniProtKB-UniRule"/>
</dbReference>
<evidence type="ECO:0000256" key="3">
    <source>
        <dbReference type="ARBA" id="ARBA00023235"/>
    </source>
</evidence>
<dbReference type="Gene3D" id="3.30.2340.10">
    <property type="entry name" value="TruD, insertion domain"/>
    <property type="match status" value="1"/>
</dbReference>
<gene>
    <name evidence="4" type="primary">truD</name>
    <name evidence="7" type="ORF">ABA45_06700</name>
</gene>
<evidence type="ECO:0000256" key="4">
    <source>
        <dbReference type="HAMAP-Rule" id="MF_01082"/>
    </source>
</evidence>
<accession>A0A0H4I306</accession>
<evidence type="ECO:0000313" key="7">
    <source>
        <dbReference type="EMBL" id="AKO52148.1"/>
    </source>
</evidence>
<dbReference type="RefSeq" id="WP_048384842.1">
    <property type="nucleotide sequence ID" value="NZ_CP011494.1"/>
</dbReference>
<comment type="catalytic activity">
    <reaction evidence="4">
        <text>uridine(13) in tRNA = pseudouridine(13) in tRNA</text>
        <dbReference type="Rhea" id="RHEA:42540"/>
        <dbReference type="Rhea" id="RHEA-COMP:10105"/>
        <dbReference type="Rhea" id="RHEA-COMP:10106"/>
        <dbReference type="ChEBI" id="CHEBI:65314"/>
        <dbReference type="ChEBI" id="CHEBI:65315"/>
        <dbReference type="EC" id="5.4.99.27"/>
    </reaction>
</comment>
<proteinExistence type="inferred from homology"/>
<dbReference type="PANTHER" id="PTHR47811">
    <property type="entry name" value="TRNA PSEUDOURIDINE SYNTHASE D"/>
    <property type="match status" value="1"/>
</dbReference>
<name>A0A0H4I306_9GAMM</name>
<evidence type="ECO:0000256" key="2">
    <source>
        <dbReference type="ARBA" id="ARBA00022694"/>
    </source>
</evidence>
<dbReference type="InterPro" id="IPR020103">
    <property type="entry name" value="PsdUridine_synth_cat_dom_sf"/>
</dbReference>
<dbReference type="InterPro" id="IPR043165">
    <property type="entry name" value="TruD_insert_sf"/>
</dbReference>
<keyword evidence="8" id="KW-1185">Reference proteome</keyword>
<keyword evidence="2 4" id="KW-0819">tRNA processing</keyword>
<feature type="domain" description="TRUD" evidence="6">
    <location>
        <begin position="179"/>
        <end position="316"/>
    </location>
</feature>
<feature type="active site" description="Nucleophile" evidence="4">
    <location>
        <position position="101"/>
    </location>
</feature>
<comment type="similarity">
    <text evidence="1 4">Belongs to the pseudouridine synthase TruD family.</text>
</comment>
<dbReference type="KEGG" id="mpq:ABA45_06700"/>
<dbReference type="InterPro" id="IPR042214">
    <property type="entry name" value="TruD_catalytic"/>
</dbReference>
<dbReference type="EC" id="5.4.99.27" evidence="4"/>
<keyword evidence="3 4" id="KW-0413">Isomerase</keyword>
<sequence length="363" mass="39913">MNDTQNTTPVPVQGHNWRLQWPSSTGKCAASADVKHCADDFQVSEVLDKASIQGENGSGNAGEHLCLRLQKTGDNTEYVARELAAMADLRPFDVSFCGLKDRHAVTWQWFSLYRPGQNDSDADFIASVSEHWPVTDSCRSASKLRRGDHSGNSFRIILRNVAGEQSVIDQALERLTRPGAPNYFGPQRFGHNGTNLDNALLLNPRSLNRPAKGRGKGRGRGGRSSQDSKNVLYFSAARSWLFNEVLAARVNNGSWCQSMAGEPDEQKVTGPLWGDGGTRATGEQEQLERSAVAANPQLAALFGSTRMQPERRPLQLVPQNLNWEWQDSTTLAIEFTLGAGQYATTLLADVFALQDLALSRLNE</sequence>
<dbReference type="InterPro" id="IPR050170">
    <property type="entry name" value="TruD_pseudoU_synthase"/>
</dbReference>
<protein>
    <recommendedName>
        <fullName evidence="4">tRNA pseudouridine synthase D</fullName>
        <ecNumber evidence="4">5.4.99.27</ecNumber>
    </recommendedName>
    <alternativeName>
        <fullName evidence="4">tRNA pseudouridine(13) synthase</fullName>
    </alternativeName>
    <alternativeName>
        <fullName evidence="4">tRNA pseudouridylate synthase D</fullName>
    </alternativeName>
    <alternativeName>
        <fullName evidence="4">tRNA-uridine isomerase D</fullName>
    </alternativeName>
</protein>
<evidence type="ECO:0000256" key="1">
    <source>
        <dbReference type="ARBA" id="ARBA00007953"/>
    </source>
</evidence>
<dbReference type="AlphaFoldDB" id="A0A0H4I306"/>
<dbReference type="HAMAP" id="MF_01082">
    <property type="entry name" value="TruD"/>
    <property type="match status" value="1"/>
</dbReference>
<dbReference type="InterPro" id="IPR020119">
    <property type="entry name" value="PsdUridine_synth_TruD_CS"/>
</dbReference>
<dbReference type="SUPFAM" id="SSF55120">
    <property type="entry name" value="Pseudouridine synthase"/>
    <property type="match status" value="1"/>
</dbReference>
<dbReference type="PROSITE" id="PS01268">
    <property type="entry name" value="UPF0024"/>
    <property type="match status" value="1"/>
</dbReference>
<feature type="region of interest" description="Disordered" evidence="5">
    <location>
        <begin position="203"/>
        <end position="227"/>
    </location>
</feature>